<dbReference type="RefSeq" id="WP_149679667.1">
    <property type="nucleotide sequence ID" value="NZ_FQZP01000073.1"/>
</dbReference>
<protein>
    <recommendedName>
        <fullName evidence="1">Wadjet protein JetD C-terminal domain-containing protein</fullName>
    </recommendedName>
</protein>
<dbReference type="Pfam" id="PF09983">
    <property type="entry name" value="JetD_C"/>
    <property type="match status" value="1"/>
</dbReference>
<dbReference type="OrthoDB" id="186173at2"/>
<evidence type="ECO:0000313" key="3">
    <source>
        <dbReference type="Proteomes" id="UP000324781"/>
    </source>
</evidence>
<gene>
    <name evidence="2" type="ORF">SAMN05444373_10731</name>
</gene>
<feature type="domain" description="Wadjet protein JetD C-terminal" evidence="1">
    <location>
        <begin position="269"/>
        <end position="409"/>
    </location>
</feature>
<organism evidence="2 3">
    <name type="scientific">Thermoclostridium caenicola</name>
    <dbReference type="NCBI Taxonomy" id="659425"/>
    <lineage>
        <taxon>Bacteria</taxon>
        <taxon>Bacillati</taxon>
        <taxon>Bacillota</taxon>
        <taxon>Clostridia</taxon>
        <taxon>Eubacteriales</taxon>
        <taxon>Oscillospiraceae</taxon>
        <taxon>Thermoclostridium</taxon>
    </lineage>
</organism>
<name>A0A1M6KB92_9FIRM</name>
<dbReference type="Proteomes" id="UP000324781">
    <property type="component" value="Unassembled WGS sequence"/>
</dbReference>
<dbReference type="InterPro" id="IPR024534">
    <property type="entry name" value="JetD_C"/>
</dbReference>
<dbReference type="EMBL" id="FQZP01000073">
    <property type="protein sequence ID" value="SHJ56226.1"/>
    <property type="molecule type" value="Genomic_DNA"/>
</dbReference>
<sequence length="412" mass="47901">MEYKKLVLDRLLDRYEKSKSFNNENSRRRIMLKMTRGDMPEYDIEKPLVRETFNSVIKDLADNGLVGFEWARYEEGNIIEKVWLNVSRVEDCYAEIGRKAKRAVLDSLLERITDLKGKTEDSWILSFLADAEKAIKEKSSTAGLLPVDEEQAMAVLKALDYLRTLDGGQCLERVFSLRCFNDSKYFEKKVKKRLAGIIRRYYLNHDLPEEISDDDILAQVGILQSPEQVDFKGGIVCKLGGKEIDFSPFIYGVSLNADTVRNLTITGMGSVRKILFIENKANYIHMLNENSDETLMIVFHSGFYSPVKGVFFKKLYEAAHPYGIEFFHWGDIDLGGFMIFRRLKSSIIPSLKPYLMDREAFERRIKYGKKFDSKYAEKLKMLLENENYSEFKEVIRLMLEKNMKLEQEAFLI</sequence>
<evidence type="ECO:0000313" key="2">
    <source>
        <dbReference type="EMBL" id="SHJ56226.1"/>
    </source>
</evidence>
<dbReference type="AlphaFoldDB" id="A0A1M6KB92"/>
<keyword evidence="3" id="KW-1185">Reference proteome</keyword>
<dbReference type="Gene3D" id="3.40.1360.10">
    <property type="match status" value="1"/>
</dbReference>
<proteinExistence type="predicted"/>
<accession>A0A1M6KB92</accession>
<reference evidence="2 3" key="1">
    <citation type="submission" date="2016-11" db="EMBL/GenBank/DDBJ databases">
        <authorList>
            <person name="Varghese N."/>
            <person name="Submissions S."/>
        </authorList>
    </citation>
    <scope>NUCLEOTIDE SEQUENCE [LARGE SCALE GENOMIC DNA]</scope>
    <source>
        <strain evidence="2 3">DSM 19027</strain>
    </source>
</reference>
<evidence type="ECO:0000259" key="1">
    <source>
        <dbReference type="Pfam" id="PF09983"/>
    </source>
</evidence>